<keyword evidence="2" id="KW-0288">FMN</keyword>
<reference evidence="5" key="1">
    <citation type="journal article" date="2019" name="Int. J. Syst. Evol. Microbiol.">
        <title>The Global Catalogue of Microorganisms (GCM) 10K type strain sequencing project: providing services to taxonomists for standard genome sequencing and annotation.</title>
        <authorList>
            <consortium name="The Broad Institute Genomics Platform"/>
            <consortium name="The Broad Institute Genome Sequencing Center for Infectious Disease"/>
            <person name="Wu L."/>
            <person name="Ma J."/>
        </authorList>
    </citation>
    <scope>NUCLEOTIDE SEQUENCE [LARGE SCALE GENOMIC DNA]</scope>
    <source>
        <strain evidence="5">KCTC 15012</strain>
    </source>
</reference>
<dbReference type="InterPro" id="IPR051796">
    <property type="entry name" value="ISF_SsuE-like"/>
</dbReference>
<proteinExistence type="predicted"/>
<dbReference type="SUPFAM" id="SSF52218">
    <property type="entry name" value="Flavoproteins"/>
    <property type="match status" value="1"/>
</dbReference>
<evidence type="ECO:0000256" key="2">
    <source>
        <dbReference type="ARBA" id="ARBA00022643"/>
    </source>
</evidence>
<evidence type="ECO:0000313" key="4">
    <source>
        <dbReference type="EMBL" id="MFD2234111.1"/>
    </source>
</evidence>
<dbReference type="RefSeq" id="WP_377316009.1">
    <property type="nucleotide sequence ID" value="NZ_JBHUIY010000017.1"/>
</dbReference>
<organism evidence="4 5">
    <name type="scientific">Phaeospirillum tilakii</name>
    <dbReference type="NCBI Taxonomy" id="741673"/>
    <lineage>
        <taxon>Bacteria</taxon>
        <taxon>Pseudomonadati</taxon>
        <taxon>Pseudomonadota</taxon>
        <taxon>Alphaproteobacteria</taxon>
        <taxon>Rhodospirillales</taxon>
        <taxon>Rhodospirillaceae</taxon>
        <taxon>Phaeospirillum</taxon>
    </lineage>
</organism>
<sequence>MRVIAFNGSPRKGWNTATLLEEVLAGAASQGAEVEMVHLYDLHYQGCASCFACKTRAHPPERGCTRRDGLTEWLGRAAAADALVLGSPIYLGTVTGEMKSFFERLVFPYLAYDGSYSSLFPRRIRTAFVYTMNLGEAAMVERGYPVHLDSNARYLGRMFGGCETLCSTDTCQFEDYGRMAADGFDAAHKQRRREEQFPQDRAAAFALGTRLAAPAEAG</sequence>
<protein>
    <submittedName>
        <fullName evidence="4">Flavodoxin family protein</fullName>
    </submittedName>
</protein>
<dbReference type="Proteomes" id="UP001597296">
    <property type="component" value="Unassembled WGS sequence"/>
</dbReference>
<dbReference type="Pfam" id="PF03358">
    <property type="entry name" value="FMN_red"/>
    <property type="match status" value="1"/>
</dbReference>
<keyword evidence="1" id="KW-0285">Flavoprotein</keyword>
<dbReference type="PANTHER" id="PTHR43278">
    <property type="entry name" value="NAD(P)H-DEPENDENT FMN-CONTAINING OXIDOREDUCTASE YWQN-RELATED"/>
    <property type="match status" value="1"/>
</dbReference>
<dbReference type="Gene3D" id="3.40.50.360">
    <property type="match status" value="1"/>
</dbReference>
<accession>A0ABW5CCZ5</accession>
<evidence type="ECO:0000313" key="5">
    <source>
        <dbReference type="Proteomes" id="UP001597296"/>
    </source>
</evidence>
<keyword evidence="5" id="KW-1185">Reference proteome</keyword>
<dbReference type="InterPro" id="IPR005025">
    <property type="entry name" value="FMN_Rdtase-like_dom"/>
</dbReference>
<dbReference type="InterPro" id="IPR029039">
    <property type="entry name" value="Flavoprotein-like_sf"/>
</dbReference>
<name>A0ABW5CCZ5_9PROT</name>
<dbReference type="PANTHER" id="PTHR43278:SF2">
    <property type="entry name" value="IRON-SULFUR FLAVOPROTEIN"/>
    <property type="match status" value="1"/>
</dbReference>
<gene>
    <name evidence="4" type="ORF">ACFSNB_09860</name>
</gene>
<comment type="caution">
    <text evidence="4">The sequence shown here is derived from an EMBL/GenBank/DDBJ whole genome shotgun (WGS) entry which is preliminary data.</text>
</comment>
<dbReference type="EMBL" id="JBHUIY010000017">
    <property type="protein sequence ID" value="MFD2234111.1"/>
    <property type="molecule type" value="Genomic_DNA"/>
</dbReference>
<evidence type="ECO:0000259" key="3">
    <source>
        <dbReference type="Pfam" id="PF03358"/>
    </source>
</evidence>
<feature type="domain" description="NADPH-dependent FMN reductase-like" evidence="3">
    <location>
        <begin position="1"/>
        <end position="107"/>
    </location>
</feature>
<evidence type="ECO:0000256" key="1">
    <source>
        <dbReference type="ARBA" id="ARBA00022630"/>
    </source>
</evidence>